<dbReference type="AlphaFoldDB" id="A0A1W2LWD5"/>
<organism evidence="1 2">
    <name type="scientific">Amycolatopsis keratiniphila subsp. keratiniphila</name>
    <dbReference type="NCBI Taxonomy" id="227715"/>
    <lineage>
        <taxon>Bacteria</taxon>
        <taxon>Bacillati</taxon>
        <taxon>Actinomycetota</taxon>
        <taxon>Actinomycetes</taxon>
        <taxon>Pseudonocardiales</taxon>
        <taxon>Pseudonocardiaceae</taxon>
        <taxon>Amycolatopsis</taxon>
        <taxon>Amycolatopsis japonica group</taxon>
    </lineage>
</organism>
<name>A0A1W2LWD5_9PSEU</name>
<evidence type="ECO:0000313" key="1">
    <source>
        <dbReference type="EMBL" id="ONF70852.1"/>
    </source>
</evidence>
<sequence>MSADRVVQLRWEHRRVADDGGHAVLSYPGISVVLRTEGEIVGRTWIPVGEEPTFADDEALITALHAAWRWTRPAA</sequence>
<protein>
    <submittedName>
        <fullName evidence="1">Uncharacterized protein</fullName>
    </submittedName>
</protein>
<dbReference type="Proteomes" id="UP000076660">
    <property type="component" value="Unassembled WGS sequence"/>
</dbReference>
<dbReference type="RefSeq" id="WP_063271070.1">
    <property type="nucleotide sequence ID" value="NZ_LQMT02000013.1"/>
</dbReference>
<proteinExistence type="predicted"/>
<dbReference type="EMBL" id="LQMT02000013">
    <property type="protein sequence ID" value="ONF70852.1"/>
    <property type="molecule type" value="Genomic_DNA"/>
</dbReference>
<reference evidence="1 2" key="1">
    <citation type="submission" date="2016-12" db="EMBL/GenBank/DDBJ databases">
        <title>Amycolatopsis keratiniphila subsp. keratiniphila genome sequencing and assembly.</title>
        <authorList>
            <person name="Mayilraj S."/>
            <person name="Kaur N."/>
        </authorList>
    </citation>
    <scope>NUCLEOTIDE SEQUENCE [LARGE SCALE GENOMIC DNA]</scope>
    <source>
        <strain evidence="1 2">DSM 44409</strain>
    </source>
</reference>
<comment type="caution">
    <text evidence="1">The sequence shown here is derived from an EMBL/GenBank/DDBJ whole genome shotgun (WGS) entry which is preliminary data.</text>
</comment>
<gene>
    <name evidence="1" type="ORF">AVR91_0214685</name>
</gene>
<evidence type="ECO:0000313" key="2">
    <source>
        <dbReference type="Proteomes" id="UP000076660"/>
    </source>
</evidence>
<accession>A0A1W2LWD5</accession>